<keyword evidence="2" id="KW-1185">Reference proteome</keyword>
<accession>A0A7J5YNC3</accession>
<name>A0A7J5YNC3_DISMA</name>
<proteinExistence type="predicted"/>
<gene>
    <name evidence="1" type="ORF">F7725_012213</name>
</gene>
<evidence type="ECO:0000313" key="2">
    <source>
        <dbReference type="Proteomes" id="UP000518266"/>
    </source>
</evidence>
<dbReference type="Proteomes" id="UP000518266">
    <property type="component" value="Unassembled WGS sequence"/>
</dbReference>
<comment type="caution">
    <text evidence="1">The sequence shown here is derived from an EMBL/GenBank/DDBJ whole genome shotgun (WGS) entry which is preliminary data.</text>
</comment>
<dbReference type="AlphaFoldDB" id="A0A7J5YNC3"/>
<sequence length="119" mass="13626">MKPDGCHKCRRQKVFQFDKITGRRINKTKPTTSSEFSYRREKRKLQHCCFNLRTLNPLKITPGAPCCSDSEGKGSFTVLDSSFSPPPVKTIDDSDKVEIYKYLQKRGKRPDRGSKGALR</sequence>
<organism evidence="1 2">
    <name type="scientific">Dissostichus mawsoni</name>
    <name type="common">Antarctic cod</name>
    <dbReference type="NCBI Taxonomy" id="36200"/>
    <lineage>
        <taxon>Eukaryota</taxon>
        <taxon>Metazoa</taxon>
        <taxon>Chordata</taxon>
        <taxon>Craniata</taxon>
        <taxon>Vertebrata</taxon>
        <taxon>Euteleostomi</taxon>
        <taxon>Actinopterygii</taxon>
        <taxon>Neopterygii</taxon>
        <taxon>Teleostei</taxon>
        <taxon>Neoteleostei</taxon>
        <taxon>Acanthomorphata</taxon>
        <taxon>Eupercaria</taxon>
        <taxon>Perciformes</taxon>
        <taxon>Notothenioidei</taxon>
        <taxon>Nototheniidae</taxon>
        <taxon>Dissostichus</taxon>
    </lineage>
</organism>
<dbReference type="EMBL" id="JAAKFY010000010">
    <property type="protein sequence ID" value="KAF3850441.1"/>
    <property type="molecule type" value="Genomic_DNA"/>
</dbReference>
<protein>
    <submittedName>
        <fullName evidence="1">Uncharacterized protein</fullName>
    </submittedName>
</protein>
<reference evidence="1 2" key="1">
    <citation type="submission" date="2020-03" db="EMBL/GenBank/DDBJ databases">
        <title>Dissostichus mawsoni Genome sequencing and assembly.</title>
        <authorList>
            <person name="Park H."/>
        </authorList>
    </citation>
    <scope>NUCLEOTIDE SEQUENCE [LARGE SCALE GENOMIC DNA]</scope>
    <source>
        <strain evidence="1">DM0001</strain>
        <tissue evidence="1">Muscle</tissue>
    </source>
</reference>
<evidence type="ECO:0000313" key="1">
    <source>
        <dbReference type="EMBL" id="KAF3850441.1"/>
    </source>
</evidence>